<name>A0A834KHV8_VESPE</name>
<evidence type="ECO:0000313" key="3">
    <source>
        <dbReference type="EMBL" id="KAF7406930.1"/>
    </source>
</evidence>
<keyword evidence="2" id="KW-0812">Transmembrane</keyword>
<evidence type="ECO:0000313" key="4">
    <source>
        <dbReference type="Proteomes" id="UP000600918"/>
    </source>
</evidence>
<gene>
    <name evidence="3" type="ORF">H0235_014586</name>
</gene>
<evidence type="ECO:0000256" key="1">
    <source>
        <dbReference type="SAM" id="MobiDB-lite"/>
    </source>
</evidence>
<reference evidence="3" key="1">
    <citation type="journal article" date="2020" name="G3 (Bethesda)">
        <title>High-Quality Assemblies for Three Invasive Social Wasps from the &lt;i&gt;Vespula&lt;/i&gt; Genus.</title>
        <authorList>
            <person name="Harrop T.W.R."/>
            <person name="Guhlin J."/>
            <person name="McLaughlin G.M."/>
            <person name="Permina E."/>
            <person name="Stockwell P."/>
            <person name="Gilligan J."/>
            <person name="Le Lec M.F."/>
            <person name="Gruber M.A.M."/>
            <person name="Quinn O."/>
            <person name="Lovegrove M."/>
            <person name="Duncan E.J."/>
            <person name="Remnant E.J."/>
            <person name="Van Eeckhoven J."/>
            <person name="Graham B."/>
            <person name="Knapp R.A."/>
            <person name="Langford K.W."/>
            <person name="Kronenberg Z."/>
            <person name="Press M.O."/>
            <person name="Eacker S.M."/>
            <person name="Wilson-Rankin E.E."/>
            <person name="Purcell J."/>
            <person name="Lester P.J."/>
            <person name="Dearden P.K."/>
        </authorList>
    </citation>
    <scope>NUCLEOTIDE SEQUENCE</scope>
    <source>
        <strain evidence="3">Volc-1</strain>
    </source>
</reference>
<comment type="caution">
    <text evidence="3">The sequence shown here is derived from an EMBL/GenBank/DDBJ whole genome shotgun (WGS) entry which is preliminary data.</text>
</comment>
<feature type="transmembrane region" description="Helical" evidence="2">
    <location>
        <begin position="81"/>
        <end position="101"/>
    </location>
</feature>
<proteinExistence type="predicted"/>
<feature type="region of interest" description="Disordered" evidence="1">
    <location>
        <begin position="54"/>
        <end position="77"/>
    </location>
</feature>
<dbReference type="Proteomes" id="UP000600918">
    <property type="component" value="Unassembled WGS sequence"/>
</dbReference>
<keyword evidence="4" id="KW-1185">Reference proteome</keyword>
<organism evidence="3 4">
    <name type="scientific">Vespula pensylvanica</name>
    <name type="common">Western yellow jacket</name>
    <name type="synonym">Wasp</name>
    <dbReference type="NCBI Taxonomy" id="30213"/>
    <lineage>
        <taxon>Eukaryota</taxon>
        <taxon>Metazoa</taxon>
        <taxon>Ecdysozoa</taxon>
        <taxon>Arthropoda</taxon>
        <taxon>Hexapoda</taxon>
        <taxon>Insecta</taxon>
        <taxon>Pterygota</taxon>
        <taxon>Neoptera</taxon>
        <taxon>Endopterygota</taxon>
        <taxon>Hymenoptera</taxon>
        <taxon>Apocrita</taxon>
        <taxon>Aculeata</taxon>
        <taxon>Vespoidea</taxon>
        <taxon>Vespidae</taxon>
        <taxon>Vespinae</taxon>
        <taxon>Vespula</taxon>
    </lineage>
</organism>
<dbReference type="AlphaFoldDB" id="A0A834KHV8"/>
<protein>
    <submittedName>
        <fullName evidence="3">Uncharacterized protein</fullName>
    </submittedName>
</protein>
<dbReference type="EMBL" id="JACSDY010000015">
    <property type="protein sequence ID" value="KAF7406930.1"/>
    <property type="molecule type" value="Genomic_DNA"/>
</dbReference>
<sequence length="154" mass="16783">MSTIFNNIGQERRGNGPYWDKTRTYYYFPHVGLKLTVYRLCDNVVLEIYSTSSTSTSTSTSSTSTSSTSSSSSNSSSSSSSLVVVVVVVVVVVTVVVVVVARESERCQGDGFGLGYRQIKAPSKKSTLRGTMERTDVRDISVYVATGFPHFLVH</sequence>
<evidence type="ECO:0000256" key="2">
    <source>
        <dbReference type="SAM" id="Phobius"/>
    </source>
</evidence>
<keyword evidence="2" id="KW-0472">Membrane</keyword>
<keyword evidence="2" id="KW-1133">Transmembrane helix</keyword>
<accession>A0A834KHV8</accession>